<feature type="region of interest" description="Disordered" evidence="1">
    <location>
        <begin position="85"/>
        <end position="109"/>
    </location>
</feature>
<evidence type="ECO:0000313" key="3">
    <source>
        <dbReference type="Proteomes" id="UP000886520"/>
    </source>
</evidence>
<dbReference type="AlphaFoldDB" id="A0A9D4UHT8"/>
<evidence type="ECO:0000313" key="2">
    <source>
        <dbReference type="EMBL" id="KAI5068085.1"/>
    </source>
</evidence>
<dbReference type="Proteomes" id="UP000886520">
    <property type="component" value="Chromosome 16"/>
</dbReference>
<accession>A0A9D4UHT8</accession>
<organism evidence="2 3">
    <name type="scientific">Adiantum capillus-veneris</name>
    <name type="common">Maidenhair fern</name>
    <dbReference type="NCBI Taxonomy" id="13818"/>
    <lineage>
        <taxon>Eukaryota</taxon>
        <taxon>Viridiplantae</taxon>
        <taxon>Streptophyta</taxon>
        <taxon>Embryophyta</taxon>
        <taxon>Tracheophyta</taxon>
        <taxon>Polypodiopsida</taxon>
        <taxon>Polypodiidae</taxon>
        <taxon>Polypodiales</taxon>
        <taxon>Pteridineae</taxon>
        <taxon>Pteridaceae</taxon>
        <taxon>Vittarioideae</taxon>
        <taxon>Adiantum</taxon>
    </lineage>
</organism>
<name>A0A9D4UHT8_ADICA</name>
<comment type="caution">
    <text evidence="2">The sequence shown here is derived from an EMBL/GenBank/DDBJ whole genome shotgun (WGS) entry which is preliminary data.</text>
</comment>
<gene>
    <name evidence="2" type="ORF">GOP47_0016430</name>
</gene>
<sequence length="124" mass="13851">MRTLNGACPLVSYSHTHTRSRTLSDTFLEVDLLHPTLPLPLPWSRAVQTAFPVSSTTGTSMATFGANFCDNVFSLKGRCRGEDEGTRLAQHKDEHRNRKATEEKDAQSSMAFQWRGATILRTLL</sequence>
<dbReference type="EMBL" id="JABFUD020000016">
    <property type="protein sequence ID" value="KAI5068085.1"/>
    <property type="molecule type" value="Genomic_DNA"/>
</dbReference>
<proteinExistence type="predicted"/>
<evidence type="ECO:0000256" key="1">
    <source>
        <dbReference type="SAM" id="MobiDB-lite"/>
    </source>
</evidence>
<keyword evidence="3" id="KW-1185">Reference proteome</keyword>
<reference evidence="2" key="1">
    <citation type="submission" date="2021-01" db="EMBL/GenBank/DDBJ databases">
        <title>Adiantum capillus-veneris genome.</title>
        <authorList>
            <person name="Fang Y."/>
            <person name="Liao Q."/>
        </authorList>
    </citation>
    <scope>NUCLEOTIDE SEQUENCE</scope>
    <source>
        <strain evidence="2">H3</strain>
        <tissue evidence="2">Leaf</tissue>
    </source>
</reference>
<protein>
    <submittedName>
        <fullName evidence="2">Uncharacterized protein</fullName>
    </submittedName>
</protein>
<feature type="compositionally biased region" description="Basic and acidic residues" evidence="1">
    <location>
        <begin position="85"/>
        <end position="106"/>
    </location>
</feature>